<name>A0ABQ9TME8_SAGOE</name>
<feature type="region of interest" description="Disordered" evidence="1">
    <location>
        <begin position="30"/>
        <end position="98"/>
    </location>
</feature>
<evidence type="ECO:0000313" key="2">
    <source>
        <dbReference type="EMBL" id="KAK2085598.1"/>
    </source>
</evidence>
<dbReference type="EMBL" id="JASSZA010000021">
    <property type="protein sequence ID" value="KAK2085598.1"/>
    <property type="molecule type" value="Genomic_DNA"/>
</dbReference>
<comment type="caution">
    <text evidence="2">The sequence shown here is derived from an EMBL/GenBank/DDBJ whole genome shotgun (WGS) entry which is preliminary data.</text>
</comment>
<accession>A0ABQ9TME8</accession>
<organism evidence="2 3">
    <name type="scientific">Saguinus oedipus</name>
    <name type="common">Cotton-top tamarin</name>
    <name type="synonym">Oedipomidas oedipus</name>
    <dbReference type="NCBI Taxonomy" id="9490"/>
    <lineage>
        <taxon>Eukaryota</taxon>
        <taxon>Metazoa</taxon>
        <taxon>Chordata</taxon>
        <taxon>Craniata</taxon>
        <taxon>Vertebrata</taxon>
        <taxon>Euteleostomi</taxon>
        <taxon>Mammalia</taxon>
        <taxon>Eutheria</taxon>
        <taxon>Euarchontoglires</taxon>
        <taxon>Primates</taxon>
        <taxon>Haplorrhini</taxon>
        <taxon>Platyrrhini</taxon>
        <taxon>Cebidae</taxon>
        <taxon>Callitrichinae</taxon>
        <taxon>Saguinus</taxon>
    </lineage>
</organism>
<protein>
    <submittedName>
        <fullName evidence="2">Uncharacterized protein</fullName>
    </submittedName>
</protein>
<dbReference type="Proteomes" id="UP001266305">
    <property type="component" value="Unassembled WGS sequence"/>
</dbReference>
<feature type="compositionally biased region" description="Low complexity" evidence="1">
    <location>
        <begin position="64"/>
        <end position="98"/>
    </location>
</feature>
<proteinExistence type="predicted"/>
<sequence length="145" mass="15060">LPLSHSLFLPTSLQAGSAVLIQTGGDNWGASRVDNPVGPGSRPLPTNGQHPCFTNGGSAGSWGLQGPQCGPGQQPSALSPQPSALSPQPSALSPQPSALSRRCFGLPCVLFFRGTHLPSRTHTEDRSSRPCLPVSQFSGDPAWLL</sequence>
<feature type="non-terminal residue" evidence="2">
    <location>
        <position position="1"/>
    </location>
</feature>
<evidence type="ECO:0000256" key="1">
    <source>
        <dbReference type="SAM" id="MobiDB-lite"/>
    </source>
</evidence>
<gene>
    <name evidence="2" type="ORF">P7K49_036898</name>
</gene>
<keyword evidence="3" id="KW-1185">Reference proteome</keyword>
<evidence type="ECO:0000313" key="3">
    <source>
        <dbReference type="Proteomes" id="UP001266305"/>
    </source>
</evidence>
<reference evidence="2 3" key="1">
    <citation type="submission" date="2023-05" db="EMBL/GenBank/DDBJ databases">
        <title>B98-5 Cell Line De Novo Hybrid Assembly: An Optical Mapping Approach.</title>
        <authorList>
            <person name="Kananen K."/>
            <person name="Auerbach J.A."/>
            <person name="Kautto E."/>
            <person name="Blachly J.S."/>
        </authorList>
    </citation>
    <scope>NUCLEOTIDE SEQUENCE [LARGE SCALE GENOMIC DNA]</scope>
    <source>
        <strain evidence="2">B95-8</strain>
        <tissue evidence="2">Cell line</tissue>
    </source>
</reference>